<feature type="chain" id="PRO_5008771648" evidence="1">
    <location>
        <begin position="20"/>
        <end position="132"/>
    </location>
</feature>
<dbReference type="GeneID" id="17307415"/>
<gene>
    <name evidence="2" type="ORF">GUITHDRAFT_103473</name>
</gene>
<keyword evidence="4" id="KW-1185">Reference proteome</keyword>
<organism evidence="2">
    <name type="scientific">Guillardia theta (strain CCMP2712)</name>
    <name type="common">Cryptophyte</name>
    <dbReference type="NCBI Taxonomy" id="905079"/>
    <lineage>
        <taxon>Eukaryota</taxon>
        <taxon>Cryptophyceae</taxon>
        <taxon>Pyrenomonadales</taxon>
        <taxon>Geminigeraceae</taxon>
        <taxon>Guillardia</taxon>
    </lineage>
</organism>
<dbReference type="PaxDb" id="55529-EKX50889"/>
<reference evidence="2 4" key="1">
    <citation type="journal article" date="2012" name="Nature">
        <title>Algal genomes reveal evolutionary mosaicism and the fate of nucleomorphs.</title>
        <authorList>
            <consortium name="DOE Joint Genome Institute"/>
            <person name="Curtis B.A."/>
            <person name="Tanifuji G."/>
            <person name="Burki F."/>
            <person name="Gruber A."/>
            <person name="Irimia M."/>
            <person name="Maruyama S."/>
            <person name="Arias M.C."/>
            <person name="Ball S.G."/>
            <person name="Gile G.H."/>
            <person name="Hirakawa Y."/>
            <person name="Hopkins J.F."/>
            <person name="Kuo A."/>
            <person name="Rensing S.A."/>
            <person name="Schmutz J."/>
            <person name="Symeonidi A."/>
            <person name="Elias M."/>
            <person name="Eveleigh R.J."/>
            <person name="Herman E.K."/>
            <person name="Klute M.J."/>
            <person name="Nakayama T."/>
            <person name="Obornik M."/>
            <person name="Reyes-Prieto A."/>
            <person name="Armbrust E.V."/>
            <person name="Aves S.J."/>
            <person name="Beiko R.G."/>
            <person name="Coutinho P."/>
            <person name="Dacks J.B."/>
            <person name="Durnford D.G."/>
            <person name="Fast N.M."/>
            <person name="Green B.R."/>
            <person name="Grisdale C.J."/>
            <person name="Hempel F."/>
            <person name="Henrissat B."/>
            <person name="Hoppner M.P."/>
            <person name="Ishida K."/>
            <person name="Kim E."/>
            <person name="Koreny L."/>
            <person name="Kroth P.G."/>
            <person name="Liu Y."/>
            <person name="Malik S.B."/>
            <person name="Maier U.G."/>
            <person name="McRose D."/>
            <person name="Mock T."/>
            <person name="Neilson J.A."/>
            <person name="Onodera N.T."/>
            <person name="Poole A.M."/>
            <person name="Pritham E.J."/>
            <person name="Richards T.A."/>
            <person name="Rocap G."/>
            <person name="Roy S.W."/>
            <person name="Sarai C."/>
            <person name="Schaack S."/>
            <person name="Shirato S."/>
            <person name="Slamovits C.H."/>
            <person name="Spencer D.F."/>
            <person name="Suzuki S."/>
            <person name="Worden A.Z."/>
            <person name="Zauner S."/>
            <person name="Barry K."/>
            <person name="Bell C."/>
            <person name="Bharti A.K."/>
            <person name="Crow J.A."/>
            <person name="Grimwood J."/>
            <person name="Kramer R."/>
            <person name="Lindquist E."/>
            <person name="Lucas S."/>
            <person name="Salamov A."/>
            <person name="McFadden G.I."/>
            <person name="Lane C.E."/>
            <person name="Keeling P.J."/>
            <person name="Gray M.W."/>
            <person name="Grigoriev I.V."/>
            <person name="Archibald J.M."/>
        </authorList>
    </citation>
    <scope>NUCLEOTIDE SEQUENCE</scope>
    <source>
        <strain evidence="2 4">CCMP2712</strain>
    </source>
</reference>
<evidence type="ECO:0000313" key="2">
    <source>
        <dbReference type="EMBL" id="EKX50889.1"/>
    </source>
</evidence>
<dbReference type="EnsemblProtists" id="EKX50889">
    <property type="protein sequence ID" value="EKX50889"/>
    <property type="gene ID" value="GUITHDRAFT_103473"/>
</dbReference>
<evidence type="ECO:0000313" key="3">
    <source>
        <dbReference type="EnsemblProtists" id="EKX50889"/>
    </source>
</evidence>
<protein>
    <submittedName>
        <fullName evidence="2 3">Uncharacterized protein</fullName>
    </submittedName>
</protein>
<evidence type="ECO:0000256" key="1">
    <source>
        <dbReference type="SAM" id="SignalP"/>
    </source>
</evidence>
<dbReference type="AlphaFoldDB" id="L1JRH8"/>
<reference evidence="4" key="2">
    <citation type="submission" date="2012-11" db="EMBL/GenBank/DDBJ databases">
        <authorList>
            <person name="Kuo A."/>
            <person name="Curtis B.A."/>
            <person name="Tanifuji G."/>
            <person name="Burki F."/>
            <person name="Gruber A."/>
            <person name="Irimia M."/>
            <person name="Maruyama S."/>
            <person name="Arias M.C."/>
            <person name="Ball S.G."/>
            <person name="Gile G.H."/>
            <person name="Hirakawa Y."/>
            <person name="Hopkins J.F."/>
            <person name="Rensing S.A."/>
            <person name="Schmutz J."/>
            <person name="Symeonidi A."/>
            <person name="Elias M."/>
            <person name="Eveleigh R.J."/>
            <person name="Herman E.K."/>
            <person name="Klute M.J."/>
            <person name="Nakayama T."/>
            <person name="Obornik M."/>
            <person name="Reyes-Prieto A."/>
            <person name="Armbrust E.V."/>
            <person name="Aves S.J."/>
            <person name="Beiko R.G."/>
            <person name="Coutinho P."/>
            <person name="Dacks J.B."/>
            <person name="Durnford D.G."/>
            <person name="Fast N.M."/>
            <person name="Green B.R."/>
            <person name="Grisdale C."/>
            <person name="Hempe F."/>
            <person name="Henrissat B."/>
            <person name="Hoppner M.P."/>
            <person name="Ishida K.-I."/>
            <person name="Kim E."/>
            <person name="Koreny L."/>
            <person name="Kroth P.G."/>
            <person name="Liu Y."/>
            <person name="Malik S.-B."/>
            <person name="Maier U.G."/>
            <person name="McRose D."/>
            <person name="Mock T."/>
            <person name="Neilson J.A."/>
            <person name="Onodera N.T."/>
            <person name="Poole A.M."/>
            <person name="Pritham E.J."/>
            <person name="Richards T.A."/>
            <person name="Rocap G."/>
            <person name="Roy S.W."/>
            <person name="Sarai C."/>
            <person name="Schaack S."/>
            <person name="Shirato S."/>
            <person name="Slamovits C.H."/>
            <person name="Spencer D.F."/>
            <person name="Suzuki S."/>
            <person name="Worden A.Z."/>
            <person name="Zauner S."/>
            <person name="Barry K."/>
            <person name="Bell C."/>
            <person name="Bharti A.K."/>
            <person name="Crow J.A."/>
            <person name="Grimwood J."/>
            <person name="Kramer R."/>
            <person name="Lindquist E."/>
            <person name="Lucas S."/>
            <person name="Salamov A."/>
            <person name="McFadden G.I."/>
            <person name="Lane C.E."/>
            <person name="Keeling P.J."/>
            <person name="Gray M.W."/>
            <person name="Grigoriev I.V."/>
            <person name="Archibald J.M."/>
        </authorList>
    </citation>
    <scope>NUCLEOTIDE SEQUENCE</scope>
    <source>
        <strain evidence="4">CCMP2712</strain>
    </source>
</reference>
<keyword evidence="1" id="KW-0732">Signal</keyword>
<dbReference type="RefSeq" id="XP_005837869.1">
    <property type="nucleotide sequence ID" value="XM_005837812.1"/>
</dbReference>
<evidence type="ECO:0000313" key="4">
    <source>
        <dbReference type="Proteomes" id="UP000011087"/>
    </source>
</evidence>
<sequence>MQSLKLLALLAVLVPMAEAYCNLKTYHSYLKKQEITCGSSKSTYCDKECKKSITSWVMYSDGCVAPNENSLPHPFLDDNGINPVYQKDMHEMKVRYKHYCGKPWSAGAQLSPLSKFVSLVVGAAVVVFSYRM</sequence>
<accession>L1JRH8</accession>
<proteinExistence type="predicted"/>
<dbReference type="EMBL" id="JH992977">
    <property type="protein sequence ID" value="EKX50889.1"/>
    <property type="molecule type" value="Genomic_DNA"/>
</dbReference>
<dbReference type="KEGG" id="gtt:GUITHDRAFT_103473"/>
<dbReference type="Proteomes" id="UP000011087">
    <property type="component" value="Unassembled WGS sequence"/>
</dbReference>
<name>L1JRH8_GUITC</name>
<feature type="signal peptide" evidence="1">
    <location>
        <begin position="1"/>
        <end position="19"/>
    </location>
</feature>
<reference evidence="3" key="3">
    <citation type="submission" date="2016-03" db="UniProtKB">
        <authorList>
            <consortium name="EnsemblProtists"/>
        </authorList>
    </citation>
    <scope>IDENTIFICATION</scope>
</reference>
<dbReference type="HOGENOM" id="CLU_1921097_0_0_1"/>